<dbReference type="SUPFAM" id="SSF64005">
    <property type="entry name" value="Undecaprenyl diphosphate synthase"/>
    <property type="match status" value="1"/>
</dbReference>
<evidence type="ECO:0000256" key="3">
    <source>
        <dbReference type="ARBA" id="ARBA00004922"/>
    </source>
</evidence>
<dbReference type="InterPro" id="IPR038887">
    <property type="entry name" value="Nus1/NgBR"/>
</dbReference>
<evidence type="ECO:0000256" key="7">
    <source>
        <dbReference type="ARBA" id="ARBA00022692"/>
    </source>
</evidence>
<dbReference type="OrthoDB" id="3057168at2759"/>
<keyword evidence="14" id="KW-1185">Reference proteome</keyword>
<evidence type="ECO:0000313" key="14">
    <source>
        <dbReference type="Proteomes" id="UP000037035"/>
    </source>
</evidence>
<comment type="catalytic activity">
    <reaction evidence="12">
        <text>n isopentenyl diphosphate + (2E,6E)-farnesyl diphosphate = a di-trans,poly-cis-polyprenyl diphosphate + n diphosphate</text>
        <dbReference type="Rhea" id="RHEA:53008"/>
        <dbReference type="Rhea" id="RHEA-COMP:19494"/>
        <dbReference type="ChEBI" id="CHEBI:33019"/>
        <dbReference type="ChEBI" id="CHEBI:128769"/>
        <dbReference type="ChEBI" id="CHEBI:136960"/>
        <dbReference type="ChEBI" id="CHEBI:175763"/>
        <dbReference type="EC" id="2.5.1.87"/>
    </reaction>
</comment>
<dbReference type="PANTHER" id="PTHR21528:SF0">
    <property type="entry name" value="DEHYDRODOLICHYL DIPHOSPHATE SYNTHASE COMPLEX SUBUNIT NUS1"/>
    <property type="match status" value="1"/>
</dbReference>
<comment type="pathway">
    <text evidence="3">Protein modification; protein glycosylation.</text>
</comment>
<comment type="subcellular location">
    <subcellularLocation>
        <location evidence="2">Endoplasmic reticulum membrane</location>
    </subcellularLocation>
</comment>
<comment type="cofactor">
    <cofactor evidence="1">
        <name>Mg(2+)</name>
        <dbReference type="ChEBI" id="CHEBI:18420"/>
    </cofactor>
</comment>
<comment type="caution">
    <text evidence="13">The sequence shown here is derived from an EMBL/GenBank/DDBJ whole genome shotgun (WGS) entry which is preliminary data.</text>
</comment>
<evidence type="ECO:0000256" key="9">
    <source>
        <dbReference type="ARBA" id="ARBA00022842"/>
    </source>
</evidence>
<keyword evidence="7" id="KW-0812">Transmembrane</keyword>
<dbReference type="EC" id="2.5.1.87" evidence="5"/>
<proteinExistence type="inferred from homology"/>
<keyword evidence="6" id="KW-0808">Transferase</keyword>
<sequence length="327" mass="37677">MAPFQPIRAVVTLSLFATLGLLHLLHLISHAIKLTVSVIRRMLDEMNELLIGCGMRKRDVQQDLRSLKKRPAHLALIWIPINYQLHRLFSLHAFSLLPLDHFQRLRRQQHLELLAIMDNLSKIILWSMQAGIKEITFYDERGLIKAHKIELIQHLANDPAFMRGNENISRITIEPKLAEEVPMMTKFEINYQQQISKATCTTQADKSAHCITINLIDRQQGHQHLVKVTKALVEICNSNKKQPKLNLQDLNVKTIGEKICSTSIGLPDLMIVLGGRSLRFRGFPPWQLTLTEIYHARSYAILPYRIRYSEYLAALNLFANCQQRVGR</sequence>
<evidence type="ECO:0000256" key="11">
    <source>
        <dbReference type="ARBA" id="ARBA00023136"/>
    </source>
</evidence>
<evidence type="ECO:0000256" key="6">
    <source>
        <dbReference type="ARBA" id="ARBA00022679"/>
    </source>
</evidence>
<dbReference type="Gene3D" id="3.40.1180.10">
    <property type="entry name" value="Decaprenyl diphosphate synthase-like"/>
    <property type="match status" value="1"/>
</dbReference>
<dbReference type="STRING" id="27349.A0A0L6VIJ9"/>
<keyword evidence="9" id="KW-0460">Magnesium</keyword>
<name>A0A0L6VIJ9_9BASI</name>
<dbReference type="EMBL" id="LAVV01006437">
    <property type="protein sequence ID" value="KNZ59930.1"/>
    <property type="molecule type" value="Genomic_DNA"/>
</dbReference>
<dbReference type="VEuPathDB" id="FungiDB:VP01_163g4"/>
<comment type="similarity">
    <text evidence="4">Belongs to the UPP synthase family.</text>
</comment>
<accession>A0A0L6VIJ9</accession>
<reference evidence="13 14" key="1">
    <citation type="submission" date="2015-08" db="EMBL/GenBank/DDBJ databases">
        <title>Next Generation Sequencing and Analysis of the Genome of Puccinia sorghi L Schw, the Causal Agent of Maize Common Rust.</title>
        <authorList>
            <person name="Rochi L."/>
            <person name="Burguener G."/>
            <person name="Darino M."/>
            <person name="Turjanski A."/>
            <person name="Kreff E."/>
            <person name="Dieguez M.J."/>
            <person name="Sacco F."/>
        </authorList>
    </citation>
    <scope>NUCLEOTIDE SEQUENCE [LARGE SCALE GENOMIC DNA]</scope>
    <source>
        <strain evidence="13 14">RO10H11247</strain>
    </source>
</reference>
<evidence type="ECO:0000256" key="4">
    <source>
        <dbReference type="ARBA" id="ARBA00005432"/>
    </source>
</evidence>
<evidence type="ECO:0000256" key="2">
    <source>
        <dbReference type="ARBA" id="ARBA00004586"/>
    </source>
</evidence>
<dbReference type="GO" id="GO:0045547">
    <property type="term" value="F:ditrans,polycis-polyprenyl diphosphate synthase [(2E,6E)-farnesyl diphosphate specific] activity"/>
    <property type="evidence" value="ECO:0007669"/>
    <property type="project" value="UniProtKB-EC"/>
</dbReference>
<evidence type="ECO:0000256" key="1">
    <source>
        <dbReference type="ARBA" id="ARBA00001946"/>
    </source>
</evidence>
<dbReference type="Pfam" id="PF01255">
    <property type="entry name" value="Prenyltransf"/>
    <property type="match status" value="1"/>
</dbReference>
<evidence type="ECO:0000256" key="5">
    <source>
        <dbReference type="ARBA" id="ARBA00012596"/>
    </source>
</evidence>
<evidence type="ECO:0000313" key="13">
    <source>
        <dbReference type="EMBL" id="KNZ59930.1"/>
    </source>
</evidence>
<evidence type="ECO:0000256" key="12">
    <source>
        <dbReference type="ARBA" id="ARBA00047353"/>
    </source>
</evidence>
<gene>
    <name evidence="13" type="ORF">VP01_163g4</name>
</gene>
<keyword evidence="11" id="KW-0472">Membrane</keyword>
<dbReference type="AlphaFoldDB" id="A0A0L6VIJ9"/>
<dbReference type="InterPro" id="IPR001441">
    <property type="entry name" value="UPP_synth-like"/>
</dbReference>
<dbReference type="GO" id="GO:0005789">
    <property type="term" value="C:endoplasmic reticulum membrane"/>
    <property type="evidence" value="ECO:0007669"/>
    <property type="project" value="UniProtKB-SubCell"/>
</dbReference>
<dbReference type="GO" id="GO:1904423">
    <property type="term" value="C:dehydrodolichyl diphosphate synthase complex"/>
    <property type="evidence" value="ECO:0007669"/>
    <property type="project" value="InterPro"/>
</dbReference>
<keyword evidence="10" id="KW-1133">Transmembrane helix</keyword>
<protein>
    <recommendedName>
        <fullName evidence="5">ditrans,polycis-polyprenyl diphosphate synthase [(2E,6E)-farnesyldiphosphate specific]</fullName>
        <ecNumber evidence="5">2.5.1.87</ecNumber>
    </recommendedName>
</protein>
<evidence type="ECO:0000256" key="8">
    <source>
        <dbReference type="ARBA" id="ARBA00022824"/>
    </source>
</evidence>
<dbReference type="PANTHER" id="PTHR21528">
    <property type="entry name" value="DEHYDRODOLICHYL DIPHOSPHATE SYNTHASE COMPLEX SUBUNIT NUS1"/>
    <property type="match status" value="1"/>
</dbReference>
<evidence type="ECO:0000256" key="10">
    <source>
        <dbReference type="ARBA" id="ARBA00022989"/>
    </source>
</evidence>
<dbReference type="InterPro" id="IPR036424">
    <property type="entry name" value="UPP_synth-like_sf"/>
</dbReference>
<dbReference type="UniPathway" id="UPA00378"/>
<organism evidence="13 14">
    <name type="scientific">Puccinia sorghi</name>
    <dbReference type="NCBI Taxonomy" id="27349"/>
    <lineage>
        <taxon>Eukaryota</taxon>
        <taxon>Fungi</taxon>
        <taxon>Dikarya</taxon>
        <taxon>Basidiomycota</taxon>
        <taxon>Pucciniomycotina</taxon>
        <taxon>Pucciniomycetes</taxon>
        <taxon>Pucciniales</taxon>
        <taxon>Pucciniaceae</taxon>
        <taxon>Puccinia</taxon>
    </lineage>
</organism>
<keyword evidence="8" id="KW-0256">Endoplasmic reticulum</keyword>
<dbReference type="Proteomes" id="UP000037035">
    <property type="component" value="Unassembled WGS sequence"/>
</dbReference>